<evidence type="ECO:0000313" key="2">
    <source>
        <dbReference type="Proteomes" id="UP000243459"/>
    </source>
</evidence>
<dbReference type="PANTHER" id="PTHR16469:SF27">
    <property type="entry name" value="UBIQUITIN-ASSOCIATED AND SH3 DOMAIN-CONTAINING BA-RELATED"/>
    <property type="match status" value="1"/>
</dbReference>
<dbReference type="AlphaFoldDB" id="A0A5P1E1A6"/>
<dbReference type="InterPro" id="IPR029033">
    <property type="entry name" value="His_PPase_superfam"/>
</dbReference>
<gene>
    <name evidence="1" type="ORF">A4U43_C10F7630</name>
</gene>
<name>A0A5P1E1A6_ASPOF</name>
<organism evidence="1 2">
    <name type="scientific">Asparagus officinalis</name>
    <name type="common">Garden asparagus</name>
    <dbReference type="NCBI Taxonomy" id="4686"/>
    <lineage>
        <taxon>Eukaryota</taxon>
        <taxon>Viridiplantae</taxon>
        <taxon>Streptophyta</taxon>
        <taxon>Embryophyta</taxon>
        <taxon>Tracheophyta</taxon>
        <taxon>Spermatophyta</taxon>
        <taxon>Magnoliopsida</taxon>
        <taxon>Liliopsida</taxon>
        <taxon>Asparagales</taxon>
        <taxon>Asparagaceae</taxon>
        <taxon>Asparagoideae</taxon>
        <taxon>Asparagus</taxon>
    </lineage>
</organism>
<dbReference type="EMBL" id="CM007390">
    <property type="protein sequence ID" value="ONK56361.1"/>
    <property type="molecule type" value="Genomic_DNA"/>
</dbReference>
<dbReference type="SUPFAM" id="SSF53254">
    <property type="entry name" value="Phosphoglycerate mutase-like"/>
    <property type="match status" value="1"/>
</dbReference>
<evidence type="ECO:0000313" key="1">
    <source>
        <dbReference type="EMBL" id="ONK56361.1"/>
    </source>
</evidence>
<dbReference type="PIRSF" id="PIRSF015897">
    <property type="entry name" value="PRIB5"/>
    <property type="match status" value="1"/>
</dbReference>
<keyword evidence="2" id="KW-1185">Reference proteome</keyword>
<dbReference type="Gramene" id="ONK56361">
    <property type="protein sequence ID" value="ONK56361"/>
    <property type="gene ID" value="A4U43_C10F7630"/>
</dbReference>
<dbReference type="PANTHER" id="PTHR16469">
    <property type="entry name" value="UBIQUITIN-ASSOCIATED AND SH3 DOMAIN-CONTAINING BA-RELATED"/>
    <property type="match status" value="1"/>
</dbReference>
<reference evidence="2" key="1">
    <citation type="journal article" date="2017" name="Nat. Commun.">
        <title>The asparagus genome sheds light on the origin and evolution of a young Y chromosome.</title>
        <authorList>
            <person name="Harkess A."/>
            <person name="Zhou J."/>
            <person name="Xu C."/>
            <person name="Bowers J.E."/>
            <person name="Van der Hulst R."/>
            <person name="Ayyampalayam S."/>
            <person name="Mercati F."/>
            <person name="Riccardi P."/>
            <person name="McKain M.R."/>
            <person name="Kakrana A."/>
            <person name="Tang H."/>
            <person name="Ray J."/>
            <person name="Groenendijk J."/>
            <person name="Arikit S."/>
            <person name="Mathioni S.M."/>
            <person name="Nakano M."/>
            <person name="Shan H."/>
            <person name="Telgmann-Rauber A."/>
            <person name="Kanno A."/>
            <person name="Yue Z."/>
            <person name="Chen H."/>
            <person name="Li W."/>
            <person name="Chen Y."/>
            <person name="Xu X."/>
            <person name="Zhang Y."/>
            <person name="Luo S."/>
            <person name="Chen H."/>
            <person name="Gao J."/>
            <person name="Mao Z."/>
            <person name="Pires J.C."/>
            <person name="Luo M."/>
            <person name="Kudrna D."/>
            <person name="Wing R.A."/>
            <person name="Meyers B.C."/>
            <person name="Yi K."/>
            <person name="Kong H."/>
            <person name="Lavrijsen P."/>
            <person name="Sunseri F."/>
            <person name="Falavigna A."/>
            <person name="Ye Y."/>
            <person name="Leebens-Mack J.H."/>
            <person name="Chen G."/>
        </authorList>
    </citation>
    <scope>NUCLEOTIDE SEQUENCE [LARGE SCALE GENOMIC DNA]</scope>
    <source>
        <strain evidence="2">cv. DH0086</strain>
    </source>
</reference>
<evidence type="ECO:0008006" key="3">
    <source>
        <dbReference type="Google" id="ProtNLM"/>
    </source>
</evidence>
<dbReference type="OMA" id="KIRAFCT"/>
<protein>
    <recommendedName>
        <fullName evidence="3">Phosphoglycerate mutase family protein</fullName>
    </recommendedName>
</protein>
<dbReference type="Gene3D" id="3.40.50.1240">
    <property type="entry name" value="Phosphoglycerate mutase-like"/>
    <property type="match status" value="1"/>
</dbReference>
<accession>A0A5P1E1A6</accession>
<proteinExistence type="predicted"/>
<dbReference type="Proteomes" id="UP000243459">
    <property type="component" value="Chromosome 10"/>
</dbReference>
<sequence length="245" mass="27048">MEQHQNSSSAVAATAGVQNVVVMRHGDRIEGKIRAWTTGKRIRGLRFPIHRVMVSPFLRCLQTAAEVVAALCAVANDEELMLSLDTSKDAVIDPSRVKVHIELGLCEVMGSHAMRISEPAKDEIWFPAISELESIFPAGTLDSSAERIYQQLPQWEEPVSSARDRYKNIIQALADKFPNENLLLVTHGEAVGVSVNSFAKGLEVFEVEYCALSFLQRSTQAENLRVLTESAQSGVSYYSEADKTP</sequence>
<dbReference type="InterPro" id="IPR051710">
    <property type="entry name" value="Phosphatase_SH3-domain"/>
</dbReference>
<dbReference type="InterPro" id="IPR012398">
    <property type="entry name" value="PRIB5"/>
</dbReference>